<feature type="region of interest" description="Disordered" evidence="1">
    <location>
        <begin position="118"/>
        <end position="215"/>
    </location>
</feature>
<feature type="region of interest" description="Disordered" evidence="1">
    <location>
        <begin position="1"/>
        <end position="25"/>
    </location>
</feature>
<dbReference type="eggNOG" id="ENOG502SR0R">
    <property type="taxonomic scope" value="Eukaryota"/>
</dbReference>
<gene>
    <name evidence="2" type="ORF">MYCGRDRAFT_91339</name>
</gene>
<organism evidence="2 3">
    <name type="scientific">Zymoseptoria tritici (strain CBS 115943 / IPO323)</name>
    <name type="common">Speckled leaf blotch fungus</name>
    <name type="synonym">Septoria tritici</name>
    <dbReference type="NCBI Taxonomy" id="336722"/>
    <lineage>
        <taxon>Eukaryota</taxon>
        <taxon>Fungi</taxon>
        <taxon>Dikarya</taxon>
        <taxon>Ascomycota</taxon>
        <taxon>Pezizomycotina</taxon>
        <taxon>Dothideomycetes</taxon>
        <taxon>Dothideomycetidae</taxon>
        <taxon>Mycosphaerellales</taxon>
        <taxon>Mycosphaerellaceae</taxon>
        <taxon>Zymoseptoria</taxon>
    </lineage>
</organism>
<evidence type="ECO:0000313" key="3">
    <source>
        <dbReference type="Proteomes" id="UP000008062"/>
    </source>
</evidence>
<dbReference type="OrthoDB" id="3942453at2759"/>
<dbReference type="InParanoid" id="F9X5Y8"/>
<reference evidence="2 3" key="1">
    <citation type="journal article" date="2011" name="PLoS Genet.">
        <title>Finished genome of the fungal wheat pathogen Mycosphaerella graminicola reveals dispensome structure, chromosome plasticity, and stealth pathogenesis.</title>
        <authorList>
            <person name="Goodwin S.B."/>
            <person name="Ben M'barek S."/>
            <person name="Dhillon B."/>
            <person name="Wittenberg A.H.J."/>
            <person name="Crane C.F."/>
            <person name="Hane J.K."/>
            <person name="Foster A.J."/>
            <person name="Van der Lee T.A.J."/>
            <person name="Grimwood J."/>
            <person name="Aerts A."/>
            <person name="Antoniw J."/>
            <person name="Bailey A."/>
            <person name="Bluhm B."/>
            <person name="Bowler J."/>
            <person name="Bristow J."/>
            <person name="van der Burgt A."/>
            <person name="Canto-Canche B."/>
            <person name="Churchill A.C.L."/>
            <person name="Conde-Ferraez L."/>
            <person name="Cools H.J."/>
            <person name="Coutinho P.M."/>
            <person name="Csukai M."/>
            <person name="Dehal P."/>
            <person name="De Wit P."/>
            <person name="Donzelli B."/>
            <person name="van de Geest H.C."/>
            <person name="van Ham R.C.H.J."/>
            <person name="Hammond-Kosack K.E."/>
            <person name="Henrissat B."/>
            <person name="Kilian A."/>
            <person name="Kobayashi A.K."/>
            <person name="Koopmann E."/>
            <person name="Kourmpetis Y."/>
            <person name="Kuzniar A."/>
            <person name="Lindquist E."/>
            <person name="Lombard V."/>
            <person name="Maliepaard C."/>
            <person name="Martins N."/>
            <person name="Mehrabi R."/>
            <person name="Nap J.P.H."/>
            <person name="Ponomarenko A."/>
            <person name="Rudd J.J."/>
            <person name="Salamov A."/>
            <person name="Schmutz J."/>
            <person name="Schouten H.J."/>
            <person name="Shapiro H."/>
            <person name="Stergiopoulos I."/>
            <person name="Torriani S.F.F."/>
            <person name="Tu H."/>
            <person name="de Vries R.P."/>
            <person name="Waalwijk C."/>
            <person name="Ware S.B."/>
            <person name="Wiebenga A."/>
            <person name="Zwiers L.-H."/>
            <person name="Oliver R.P."/>
            <person name="Grigoriev I.V."/>
            <person name="Kema G.H.J."/>
        </authorList>
    </citation>
    <scope>NUCLEOTIDE SEQUENCE [LARGE SCALE GENOMIC DNA]</scope>
    <source>
        <strain evidence="3">CBS 115943 / IPO323</strain>
    </source>
</reference>
<proteinExistence type="predicted"/>
<feature type="region of interest" description="Disordered" evidence="1">
    <location>
        <begin position="251"/>
        <end position="279"/>
    </location>
</feature>
<dbReference type="EMBL" id="CM001198">
    <property type="protein sequence ID" value="EGP88617.1"/>
    <property type="molecule type" value="Genomic_DNA"/>
</dbReference>
<sequence>MCCGLEKRRQRRRQGRHTAVQPFRPRLPPPKTSHLCFTAFAFATRHGRQEIDPDFTSFQDGSSFLPHIPTVPKAWFLTPRFALDTHATSLSPPPQSPTPSNLDQISVFDSTFFRLDSTTSKSTNKDHNTNPSKPPTTYAWHPSTHRLFGSTSSASSMSSPTDPFAMALRRTSSTRRGSIASSPSGSTTPMSPISRQSTGGSGASGYFASDVDRGQRSRDMNDRILMYLSSEPHQVLPSGKKHYPTYPSVMESAEESGAGTTASSFSDERSGLGKTKGRLTRGWKRMSANLMMKNV</sequence>
<feature type="compositionally biased region" description="Low complexity" evidence="1">
    <location>
        <begin position="181"/>
        <end position="194"/>
    </location>
</feature>
<feature type="compositionally biased region" description="Polar residues" evidence="1">
    <location>
        <begin position="170"/>
        <end position="180"/>
    </location>
</feature>
<dbReference type="AlphaFoldDB" id="F9X5Y8"/>
<accession>F9X5Y8</accession>
<keyword evidence="3" id="KW-1185">Reference proteome</keyword>
<dbReference type="Proteomes" id="UP000008062">
    <property type="component" value="Chromosome 3"/>
</dbReference>
<dbReference type="KEGG" id="ztr:MYCGRDRAFT_91339"/>
<name>F9X5Y8_ZYMTI</name>
<dbReference type="GeneID" id="13400896"/>
<dbReference type="RefSeq" id="XP_003853641.1">
    <property type="nucleotide sequence ID" value="XM_003853593.1"/>
</dbReference>
<protein>
    <submittedName>
        <fullName evidence="2">Uncharacterized protein</fullName>
    </submittedName>
</protein>
<feature type="compositionally biased region" description="Low complexity" evidence="1">
    <location>
        <begin position="150"/>
        <end position="159"/>
    </location>
</feature>
<dbReference type="HOGENOM" id="CLU_944001_0_0_1"/>
<evidence type="ECO:0000313" key="2">
    <source>
        <dbReference type="EMBL" id="EGP88617.1"/>
    </source>
</evidence>
<evidence type="ECO:0000256" key="1">
    <source>
        <dbReference type="SAM" id="MobiDB-lite"/>
    </source>
</evidence>